<organism evidence="3 4">
    <name type="scientific">Steinernema glaseri</name>
    <dbReference type="NCBI Taxonomy" id="37863"/>
    <lineage>
        <taxon>Eukaryota</taxon>
        <taxon>Metazoa</taxon>
        <taxon>Ecdysozoa</taxon>
        <taxon>Nematoda</taxon>
        <taxon>Chromadorea</taxon>
        <taxon>Rhabditida</taxon>
        <taxon>Tylenchina</taxon>
        <taxon>Panagrolaimomorpha</taxon>
        <taxon>Strongyloidoidea</taxon>
        <taxon>Steinernematidae</taxon>
        <taxon>Steinernema</taxon>
    </lineage>
</organism>
<evidence type="ECO:0000313" key="3">
    <source>
        <dbReference type="Proteomes" id="UP000095287"/>
    </source>
</evidence>
<keyword evidence="2" id="KW-0812">Transmembrane</keyword>
<evidence type="ECO:0000256" key="2">
    <source>
        <dbReference type="SAM" id="Phobius"/>
    </source>
</evidence>
<evidence type="ECO:0000313" key="4">
    <source>
        <dbReference type="WBParaSite" id="L893_g9287.t1"/>
    </source>
</evidence>
<accession>A0A1I8AVC8</accession>
<keyword evidence="2" id="KW-0472">Membrane</keyword>
<sequence length="544" mass="59149">MSEIRCLHTEICRPSYSLFVRLDPYKRLRRRLPIGVHLPAGGPLPRSLLLLRVCRTLPCSEMHPSCVVNFEPSEKAPPMLPRTVLLVFIVAATAFAQMNPSQKDQYAGMSYGQGNLPTKNQNWQNMNSQQGQSPLLNGHVNRYGNTITSNVTMNPLTSAPKNQSNVRIDLQLLSYKGHPYLVSKDKACACVPNAGPCDQMEIPPRCKQGFMIVIASPQDPVQYISTHFIPLDSDGNLDTSGPDGASFSSPMTLYLKSKPTSIDVFVHNFGALLHANNNSLIRTNELFHVDTFMVPLDKSPNVGGTQGNSFDNNVRLSGTLANNDLRLTMSMSCQGDLIGLNCDLQCNVSSSGLAACINLQGYYSVCNIKNNQAINCANCPRGYGQDSNNYWCLDSEGQPAPHEGSGLVAASFETWTIILAILSGILLIVLIVTIVWACVAARRRPVQPDPGYNYRSGVRSHEGQAERPLLQTPNDANGIPTSRPPVAPMRMNPPSLTTQPQKSALRKGNFAPPAHYGGGDSVNETLNSSFASSVPMPPSRSADV</sequence>
<dbReference type="WBParaSite" id="L893_g9287.t1">
    <property type="protein sequence ID" value="L893_g9287.t1"/>
    <property type="gene ID" value="L893_g9287"/>
</dbReference>
<evidence type="ECO:0000256" key="1">
    <source>
        <dbReference type="SAM" id="MobiDB-lite"/>
    </source>
</evidence>
<protein>
    <submittedName>
        <fullName evidence="4">LAM_G_DOMAIN domain-containing protein</fullName>
    </submittedName>
</protein>
<feature type="region of interest" description="Disordered" evidence="1">
    <location>
        <begin position="449"/>
        <end position="544"/>
    </location>
</feature>
<dbReference type="Proteomes" id="UP000095287">
    <property type="component" value="Unplaced"/>
</dbReference>
<feature type="transmembrane region" description="Helical" evidence="2">
    <location>
        <begin position="415"/>
        <end position="439"/>
    </location>
</feature>
<dbReference type="AlphaFoldDB" id="A0A1I8AVC8"/>
<proteinExistence type="predicted"/>
<name>A0A1I8AVC8_9BILA</name>
<reference evidence="4" key="1">
    <citation type="submission" date="2016-11" db="UniProtKB">
        <authorList>
            <consortium name="WormBaseParasite"/>
        </authorList>
    </citation>
    <scope>IDENTIFICATION</scope>
</reference>
<keyword evidence="3" id="KW-1185">Reference proteome</keyword>
<keyword evidence="2" id="KW-1133">Transmembrane helix</keyword>
<feature type="compositionally biased region" description="Polar residues" evidence="1">
    <location>
        <begin position="522"/>
        <end position="532"/>
    </location>
</feature>